<dbReference type="GO" id="GO:0005975">
    <property type="term" value="P:carbohydrate metabolic process"/>
    <property type="evidence" value="ECO:0007669"/>
    <property type="project" value="InterPro"/>
</dbReference>
<dbReference type="SUPFAM" id="SSF88713">
    <property type="entry name" value="Glycoside hydrolase/deacetylase"/>
    <property type="match status" value="1"/>
</dbReference>
<accession>A0AAE3HP89</accession>
<dbReference type="AlphaFoldDB" id="A0AAE3HP89"/>
<keyword evidence="3" id="KW-1185">Reference proteome</keyword>
<gene>
    <name evidence="2" type="ORF">J2T55_002369</name>
</gene>
<dbReference type="PANTHER" id="PTHR47561">
    <property type="entry name" value="POLYSACCHARIDE DEACETYLASE FAMILY PROTEIN (AFU_ORTHOLOGUE AFUA_6G05030)"/>
    <property type="match status" value="1"/>
</dbReference>
<dbReference type="PANTHER" id="PTHR47561:SF1">
    <property type="entry name" value="POLYSACCHARIDE DEACETYLASE FAMILY PROTEIN (AFU_ORTHOLOGUE AFUA_6G05030)"/>
    <property type="match status" value="1"/>
</dbReference>
<dbReference type="InterPro" id="IPR022560">
    <property type="entry name" value="DUF3473"/>
</dbReference>
<organism evidence="2 3">
    <name type="scientific">Methylohalomonas lacus</name>
    <dbReference type="NCBI Taxonomy" id="398773"/>
    <lineage>
        <taxon>Bacteria</taxon>
        <taxon>Pseudomonadati</taxon>
        <taxon>Pseudomonadota</taxon>
        <taxon>Gammaproteobacteria</taxon>
        <taxon>Methylohalomonadales</taxon>
        <taxon>Methylohalomonadaceae</taxon>
        <taxon>Methylohalomonas</taxon>
    </lineage>
</organism>
<dbReference type="Proteomes" id="UP001204445">
    <property type="component" value="Unassembled WGS sequence"/>
</dbReference>
<evidence type="ECO:0000259" key="1">
    <source>
        <dbReference type="PROSITE" id="PS51677"/>
    </source>
</evidence>
<evidence type="ECO:0000313" key="3">
    <source>
        <dbReference type="Proteomes" id="UP001204445"/>
    </source>
</evidence>
<dbReference type="PROSITE" id="PS51677">
    <property type="entry name" value="NODB"/>
    <property type="match status" value="1"/>
</dbReference>
<protein>
    <submittedName>
        <fullName evidence="2">Polysaccharide deacetylase family protein (PEP-CTERM system associated)</fullName>
    </submittedName>
</protein>
<dbReference type="Pfam" id="PF01522">
    <property type="entry name" value="Polysacc_deac_1"/>
    <property type="match status" value="1"/>
</dbReference>
<dbReference type="GO" id="GO:0016810">
    <property type="term" value="F:hydrolase activity, acting on carbon-nitrogen (but not peptide) bonds"/>
    <property type="evidence" value="ECO:0007669"/>
    <property type="project" value="InterPro"/>
</dbReference>
<dbReference type="InterPro" id="IPR014344">
    <property type="entry name" value="XrtA_polysacc_deacetyl"/>
</dbReference>
<dbReference type="InterPro" id="IPR045235">
    <property type="entry name" value="PuuE_HpPgdA-like"/>
</dbReference>
<reference evidence="2" key="1">
    <citation type="submission" date="2022-08" db="EMBL/GenBank/DDBJ databases">
        <title>Genomic Encyclopedia of Type Strains, Phase III (KMG-III): the genomes of soil and plant-associated and newly described type strains.</title>
        <authorList>
            <person name="Whitman W."/>
        </authorList>
    </citation>
    <scope>NUCLEOTIDE SEQUENCE</scope>
    <source>
        <strain evidence="2">HMT 1</strain>
    </source>
</reference>
<dbReference type="InterPro" id="IPR002509">
    <property type="entry name" value="NODB_dom"/>
</dbReference>
<sequence>MRSEIRNAMTVDVEDYFQVSAFENHITREEWASLPCRIEKNIDLILSMFDDHGVKATFFTLGWIAERHTEMVRRIANAGHEIASHGYSHVRINRQDREAFRNDIIRTKHLLEDISGNIVHGYRAASFSINAENHWAHKELDSAGYKYSSSVYPIHHDLYGIPGGYRFAYRPGGGSLLEIPLSTYQWRGHRVPCAGGGYFRLFPYMISRSMINRINRNDNKPCIFYFHPWELDPGQPRPKGLNLKTRFRHYKNLHRMQSKLSLLLAEFNWGALQDIFMDELGLPSPLSGSEQTRMVAG</sequence>
<proteinExistence type="predicted"/>
<dbReference type="NCBIfam" id="TIGR03006">
    <property type="entry name" value="pepcterm_polyde"/>
    <property type="match status" value="1"/>
</dbReference>
<evidence type="ECO:0000313" key="2">
    <source>
        <dbReference type="EMBL" id="MCS3904333.1"/>
    </source>
</evidence>
<dbReference type="InterPro" id="IPR011330">
    <property type="entry name" value="Glyco_hydro/deAcase_b/a-brl"/>
</dbReference>
<name>A0AAE3HP89_9GAMM</name>
<dbReference type="EMBL" id="JANUCT010000020">
    <property type="protein sequence ID" value="MCS3904333.1"/>
    <property type="molecule type" value="Genomic_DNA"/>
</dbReference>
<dbReference type="Pfam" id="PF11959">
    <property type="entry name" value="DUF3473"/>
    <property type="match status" value="1"/>
</dbReference>
<dbReference type="CDD" id="cd10941">
    <property type="entry name" value="CE4_PuuE_HpPgdA_like_2"/>
    <property type="match status" value="1"/>
</dbReference>
<feature type="domain" description="NodB homology" evidence="1">
    <location>
        <begin position="28"/>
        <end position="297"/>
    </location>
</feature>
<dbReference type="Gene3D" id="3.20.20.370">
    <property type="entry name" value="Glycoside hydrolase/deacetylase"/>
    <property type="match status" value="1"/>
</dbReference>
<comment type="caution">
    <text evidence="2">The sequence shown here is derived from an EMBL/GenBank/DDBJ whole genome shotgun (WGS) entry which is preliminary data.</text>
</comment>